<reference evidence="1" key="1">
    <citation type="submission" date="2017-10" db="EMBL/GenBank/DDBJ databases">
        <title>Massilia psychrophilum sp. nov., a novel purple-pigmented bacterium isolated from Tianshan glacier, Xinjiang Municipality, China.</title>
        <authorList>
            <person name="Wang H."/>
        </authorList>
    </citation>
    <scope>NUCLEOTIDE SEQUENCE [LARGE SCALE GENOMIC DNA]</scope>
    <source>
        <strain evidence="1">B2</strain>
    </source>
</reference>
<dbReference type="AlphaFoldDB" id="A0A2D2DJ55"/>
<sequence length="64" mass="7033">MNATKTPAVELGDKDLPAHCPNPAMTLWSSHPRVFLDFGHDGLAKCPYCGTEYRLKPGTVMAHH</sequence>
<dbReference type="Proteomes" id="UP000229897">
    <property type="component" value="Chromosome"/>
</dbReference>
<dbReference type="KEGG" id="mass:CR152_11135"/>
<dbReference type="Gene3D" id="2.60.260.40">
    <property type="entry name" value="q5lls5 like domains"/>
    <property type="match status" value="1"/>
</dbReference>
<gene>
    <name evidence="1" type="ORF">CR152_11135</name>
</gene>
<protein>
    <submittedName>
        <fullName evidence="1">Uncharacterized protein</fullName>
    </submittedName>
</protein>
<dbReference type="GO" id="GO:0008270">
    <property type="term" value="F:zinc ion binding"/>
    <property type="evidence" value="ECO:0007669"/>
    <property type="project" value="UniProtKB-KW"/>
</dbReference>
<keyword evidence="2" id="KW-1185">Reference proteome</keyword>
<dbReference type="OrthoDB" id="9806844at2"/>
<organism evidence="1 2">
    <name type="scientific">Massilia violaceinigra</name>
    <dbReference type="NCBI Taxonomy" id="2045208"/>
    <lineage>
        <taxon>Bacteria</taxon>
        <taxon>Pseudomonadati</taxon>
        <taxon>Pseudomonadota</taxon>
        <taxon>Betaproteobacteria</taxon>
        <taxon>Burkholderiales</taxon>
        <taxon>Oxalobacteraceae</taxon>
        <taxon>Telluria group</taxon>
        <taxon>Massilia</taxon>
    </lineage>
</organism>
<dbReference type="EMBL" id="CP024608">
    <property type="protein sequence ID" value="ATQ75008.1"/>
    <property type="molecule type" value="Genomic_DNA"/>
</dbReference>
<evidence type="ECO:0000313" key="2">
    <source>
        <dbReference type="Proteomes" id="UP000229897"/>
    </source>
</evidence>
<dbReference type="RefSeq" id="WP_099874977.1">
    <property type="nucleotide sequence ID" value="NZ_CP024608.1"/>
</dbReference>
<name>A0A2D2DJ55_9BURK</name>
<evidence type="ECO:0000313" key="1">
    <source>
        <dbReference type="EMBL" id="ATQ75008.1"/>
    </source>
</evidence>
<proteinExistence type="predicted"/>
<dbReference type="InterPro" id="IPR019401">
    <property type="entry name" value="Znf_CHCC"/>
</dbReference>
<dbReference type="Pfam" id="PF10276">
    <property type="entry name" value="zf-CHCC"/>
    <property type="match status" value="1"/>
</dbReference>
<accession>A0A2D2DJ55</accession>